<proteinExistence type="predicted"/>
<evidence type="ECO:0000313" key="4">
    <source>
        <dbReference type="Proteomes" id="UP000270927"/>
    </source>
</evidence>
<feature type="domain" description="DUF3857" evidence="2">
    <location>
        <begin position="71"/>
        <end position="197"/>
    </location>
</feature>
<dbReference type="Pfam" id="PF12969">
    <property type="entry name" value="DUF3857"/>
    <property type="match status" value="1"/>
</dbReference>
<evidence type="ECO:0000256" key="1">
    <source>
        <dbReference type="SAM" id="SignalP"/>
    </source>
</evidence>
<dbReference type="AlphaFoldDB" id="A0A3N2QBB2"/>
<feature type="signal peptide" evidence="1">
    <location>
        <begin position="1"/>
        <end position="26"/>
    </location>
</feature>
<keyword evidence="1" id="KW-0732">Signal</keyword>
<dbReference type="InterPro" id="IPR024618">
    <property type="entry name" value="DUF3857"/>
</dbReference>
<dbReference type="OrthoDB" id="8595007at2"/>
<dbReference type="Gene3D" id="2.60.40.3140">
    <property type="match status" value="1"/>
</dbReference>
<reference evidence="3 4" key="1">
    <citation type="submission" date="2018-09" db="EMBL/GenBank/DDBJ databases">
        <title>Comparative Genomics of Wolbachia-Cardinium Dual Endosymbiosis in a Plant-Parasitic Nematode.</title>
        <authorList>
            <person name="Brown A.M.V."/>
            <person name="Wasala S.K."/>
            <person name="Howe D.K."/>
            <person name="Peetz A.B."/>
            <person name="Zasada I.A."/>
            <person name="Denver D.R."/>
        </authorList>
    </citation>
    <scope>NUCLEOTIDE SEQUENCE [LARGE SCALE GENOMIC DNA]</scope>
    <source>
        <strain evidence="3 4">Pp_1</strain>
    </source>
</reference>
<dbReference type="EMBL" id="RARA01000027">
    <property type="protein sequence ID" value="ROT46919.1"/>
    <property type="molecule type" value="Genomic_DNA"/>
</dbReference>
<keyword evidence="4" id="KW-1185">Reference proteome</keyword>
<feature type="chain" id="PRO_5018107562" evidence="1">
    <location>
        <begin position="27"/>
        <end position="655"/>
    </location>
</feature>
<organism evidence="3 4">
    <name type="scientific">Candidatus Cardinium hertigii</name>
    <dbReference type="NCBI Taxonomy" id="247481"/>
    <lineage>
        <taxon>Bacteria</taxon>
        <taxon>Pseudomonadati</taxon>
        <taxon>Bacteroidota</taxon>
        <taxon>Cytophagia</taxon>
        <taxon>Cytophagales</taxon>
        <taxon>Amoebophilaceae</taxon>
        <taxon>Candidatus Cardinium</taxon>
    </lineage>
</organism>
<gene>
    <name evidence="3" type="ORF">EDM02_05065</name>
</gene>
<comment type="caution">
    <text evidence="3">The sequence shown here is derived from an EMBL/GenBank/DDBJ whole genome shotgun (WGS) entry which is preliminary data.</text>
</comment>
<dbReference type="Gene3D" id="3.10.620.30">
    <property type="match status" value="1"/>
</dbReference>
<evidence type="ECO:0000313" key="3">
    <source>
        <dbReference type="EMBL" id="ROT46919.1"/>
    </source>
</evidence>
<protein>
    <submittedName>
        <fullName evidence="3">DUF3857 domain-containing protein</fullName>
    </submittedName>
</protein>
<dbReference type="SUPFAM" id="SSF54001">
    <property type="entry name" value="Cysteine proteinases"/>
    <property type="match status" value="1"/>
</dbReference>
<dbReference type="Proteomes" id="UP000270927">
    <property type="component" value="Unassembled WGS sequence"/>
</dbReference>
<evidence type="ECO:0000259" key="2">
    <source>
        <dbReference type="Pfam" id="PF12969"/>
    </source>
</evidence>
<dbReference type="InterPro" id="IPR038765">
    <property type="entry name" value="Papain-like_cys_pep_sf"/>
</dbReference>
<sequence length="655" mass="74555">MLTFTNTKKYFSLTVAFLTSVLASCAQYTAQMQKDALANQKIAETTEAKWASCEDAPVEIEFKNRDIKINADGTYEEVKEIQHKILNESGKGKLSSYQIFYFENTSELSIVEAKTIHEGKEYLVTSSMIEDKPVASTCQGFAQIRQVLIAFPHVEIGAKLYVKYLTKKTKTEVPNHFNTEYSYGRYDYLSKSHIKISSALPLHMVVNDPENVLKITKDSENNCRVLTIDLAKPIYRAVAEHKGFIDRKQYTWVSISTATSWSALAKKLAPKFVQTMNQNLPDIFTAIVNLTKQEQEEVIQINRVTSLLREKIRYMSDLRTLEGHYFPRDLATIADSQFGDCKDFSVATAAMLKNLGYKVQGACVMSSDSMPIVDALPTLKNFNHCIIKVTGKQGKIYWIDPTHDVSMAQGIFSNIAGKMALVLDDKQPNCYETIPTIDPKNSKEIRIQKLTIQDNNVVNNTGTLNCIGEKARRWTEYRLSNSDQEIKNILFDYLGDKNILEKNKHELQLPSNLDSRIVSDLTFSYNFDDDHQLAKTNFGPVIRLSSPQCWNFYRVPEDNVSSMCIGDPQTYQYERIISNMHIKNINRLNYKVDKPWCSLQRMCAYQGKDTVINDTVVIKQSIIPSKDVHTASFKAFRDDLRQNFLNAAIVLESVS</sequence>
<name>A0A3N2QBB2_9BACT</name>
<accession>A0A3N2QBB2</accession>
<dbReference type="RefSeq" id="WP_123663546.1">
    <property type="nucleotide sequence ID" value="NZ_RARA01000027.1"/>
</dbReference>